<dbReference type="Pfam" id="PF00557">
    <property type="entry name" value="Peptidase_M24"/>
    <property type="match status" value="1"/>
</dbReference>
<proteinExistence type="predicted"/>
<dbReference type="PANTHER" id="PTHR46112">
    <property type="entry name" value="AMINOPEPTIDASE"/>
    <property type="match status" value="1"/>
</dbReference>
<dbReference type="CDD" id="cd01066">
    <property type="entry name" value="APP_MetAP"/>
    <property type="match status" value="1"/>
</dbReference>
<reference evidence="2" key="1">
    <citation type="submission" date="2018-05" db="EMBL/GenBank/DDBJ databases">
        <authorList>
            <person name="Lanie J.A."/>
            <person name="Ng W.-L."/>
            <person name="Kazmierczak K.M."/>
            <person name="Andrzejewski T.M."/>
            <person name="Davidsen T.M."/>
            <person name="Wayne K.J."/>
            <person name="Tettelin H."/>
            <person name="Glass J.I."/>
            <person name="Rusch D."/>
            <person name="Podicherti R."/>
            <person name="Tsui H.-C.T."/>
            <person name="Winkler M.E."/>
        </authorList>
    </citation>
    <scope>NUCLEOTIDE SEQUENCE</scope>
</reference>
<dbReference type="PRINTS" id="PR00599">
    <property type="entry name" value="MAPEPTIDASE"/>
</dbReference>
<feature type="domain" description="Peptidase M24" evidence="1">
    <location>
        <begin position="3"/>
        <end position="204"/>
    </location>
</feature>
<protein>
    <recommendedName>
        <fullName evidence="1">Peptidase M24 domain-containing protein</fullName>
    </recommendedName>
</protein>
<organism evidence="2">
    <name type="scientific">marine metagenome</name>
    <dbReference type="NCBI Taxonomy" id="408172"/>
    <lineage>
        <taxon>unclassified sequences</taxon>
        <taxon>metagenomes</taxon>
        <taxon>ecological metagenomes</taxon>
    </lineage>
</organism>
<evidence type="ECO:0000313" key="2">
    <source>
        <dbReference type="EMBL" id="SVE27913.1"/>
    </source>
</evidence>
<name>A0A383C783_9ZZZZ</name>
<dbReference type="InterPro" id="IPR050659">
    <property type="entry name" value="Peptidase_M24B"/>
</dbReference>
<dbReference type="SUPFAM" id="SSF55920">
    <property type="entry name" value="Creatinase/aminopeptidase"/>
    <property type="match status" value="1"/>
</dbReference>
<gene>
    <name evidence="2" type="ORF">METZ01_LOCUS480767</name>
</gene>
<sequence>EIEKISHVCKLVSKVFKALPEWLLDEPREIDVFHRFKSECLREGVDDVSYLVGEAGPGGYGDIISPPTDRDLKRNDVLILDTGCVFDGYFCDFDRNYAIGKTNESVKKAYRSVYQATDAGFQAAIAGNTCAEVFKAMQQVLEKCGTLGNQVGRMGHGLGMQLTEWPSLAPFDQTVLAPGMVITLEPGMSYAPGKLMVHEENIVIREDGPEWLTCRAPPEIPVVDC</sequence>
<dbReference type="InterPro" id="IPR000994">
    <property type="entry name" value="Pept_M24"/>
</dbReference>
<feature type="non-terminal residue" evidence="2">
    <location>
        <position position="1"/>
    </location>
</feature>
<accession>A0A383C783</accession>
<dbReference type="AlphaFoldDB" id="A0A383C783"/>
<dbReference type="InterPro" id="IPR036005">
    <property type="entry name" value="Creatinase/aminopeptidase-like"/>
</dbReference>
<dbReference type="InterPro" id="IPR001714">
    <property type="entry name" value="Pept_M24_MAP"/>
</dbReference>
<evidence type="ECO:0000259" key="1">
    <source>
        <dbReference type="Pfam" id="PF00557"/>
    </source>
</evidence>
<dbReference type="PANTHER" id="PTHR46112:SF2">
    <property type="entry name" value="XAA-PRO AMINOPEPTIDASE P-RELATED"/>
    <property type="match status" value="1"/>
</dbReference>
<dbReference type="EMBL" id="UINC01206330">
    <property type="protein sequence ID" value="SVE27913.1"/>
    <property type="molecule type" value="Genomic_DNA"/>
</dbReference>
<dbReference type="Gene3D" id="3.90.230.10">
    <property type="entry name" value="Creatinase/methionine aminopeptidase superfamily"/>
    <property type="match status" value="1"/>
</dbReference>